<dbReference type="NCBIfam" id="TIGR00095">
    <property type="entry name" value="16S rRNA (guanine(966)-N(2))-methyltransferase RsmD"/>
    <property type="match status" value="1"/>
</dbReference>
<evidence type="ECO:0000313" key="3">
    <source>
        <dbReference type="EMBL" id="HCO22755.1"/>
    </source>
</evidence>
<organism evidence="3 4">
    <name type="scientific">Gimesia maris</name>
    <dbReference type="NCBI Taxonomy" id="122"/>
    <lineage>
        <taxon>Bacteria</taxon>
        <taxon>Pseudomonadati</taxon>
        <taxon>Planctomycetota</taxon>
        <taxon>Planctomycetia</taxon>
        <taxon>Planctomycetales</taxon>
        <taxon>Planctomycetaceae</taxon>
        <taxon>Gimesia</taxon>
    </lineage>
</organism>
<comment type="caution">
    <text evidence="3">The sequence shown here is derived from an EMBL/GenBank/DDBJ whole genome shotgun (WGS) entry which is preliminary data.</text>
</comment>
<dbReference type="CDD" id="cd02440">
    <property type="entry name" value="AdoMet_MTases"/>
    <property type="match status" value="1"/>
</dbReference>
<gene>
    <name evidence="3" type="primary">rsmD</name>
    <name evidence="3" type="ORF">DIT97_06735</name>
</gene>
<dbReference type="InterPro" id="IPR004398">
    <property type="entry name" value="RNA_MeTrfase_RsmD"/>
</dbReference>
<protein>
    <submittedName>
        <fullName evidence="3">16S rRNA (Guanine(966)-N(2))-methyltransferase RsmD</fullName>
    </submittedName>
</protein>
<dbReference type="PIRSF" id="PIRSF004553">
    <property type="entry name" value="CHP00095"/>
    <property type="match status" value="1"/>
</dbReference>
<reference evidence="3 4" key="1">
    <citation type="journal article" date="2018" name="Nat. Biotechnol.">
        <title>A standardized bacterial taxonomy based on genome phylogeny substantially revises the tree of life.</title>
        <authorList>
            <person name="Parks D.H."/>
            <person name="Chuvochina M."/>
            <person name="Waite D.W."/>
            <person name="Rinke C."/>
            <person name="Skarshewski A."/>
            <person name="Chaumeil P.A."/>
            <person name="Hugenholtz P."/>
        </authorList>
    </citation>
    <scope>NUCLEOTIDE SEQUENCE [LARGE SCALE GENOMIC DNA]</scope>
    <source>
        <strain evidence="3">UBA9375</strain>
    </source>
</reference>
<dbReference type="PANTHER" id="PTHR43542">
    <property type="entry name" value="METHYLTRANSFERASE"/>
    <property type="match status" value="1"/>
</dbReference>
<dbReference type="PANTHER" id="PTHR43542:SF1">
    <property type="entry name" value="METHYLTRANSFERASE"/>
    <property type="match status" value="1"/>
</dbReference>
<dbReference type="GO" id="GO:0031167">
    <property type="term" value="P:rRNA methylation"/>
    <property type="evidence" value="ECO:0007669"/>
    <property type="project" value="InterPro"/>
</dbReference>
<dbReference type="SUPFAM" id="SSF53335">
    <property type="entry name" value="S-adenosyl-L-methionine-dependent methyltransferases"/>
    <property type="match status" value="1"/>
</dbReference>
<name>A0A3D3R1R6_9PLAN</name>
<proteinExistence type="predicted"/>
<dbReference type="AlphaFoldDB" id="A0A3D3R1R6"/>
<dbReference type="GO" id="GO:0008168">
    <property type="term" value="F:methyltransferase activity"/>
    <property type="evidence" value="ECO:0007669"/>
    <property type="project" value="UniProtKB-KW"/>
</dbReference>
<accession>A0A3D3R1R6</accession>
<dbReference type="Gene3D" id="3.40.50.150">
    <property type="entry name" value="Vaccinia Virus protein VP39"/>
    <property type="match status" value="1"/>
</dbReference>
<dbReference type="InterPro" id="IPR029063">
    <property type="entry name" value="SAM-dependent_MTases_sf"/>
</dbReference>
<evidence type="ECO:0000256" key="2">
    <source>
        <dbReference type="ARBA" id="ARBA00022679"/>
    </source>
</evidence>
<evidence type="ECO:0000256" key="1">
    <source>
        <dbReference type="ARBA" id="ARBA00022603"/>
    </source>
</evidence>
<dbReference type="RefSeq" id="WP_154930362.1">
    <property type="nucleotide sequence ID" value="NZ_CAXBMG010000001.1"/>
</dbReference>
<keyword evidence="1 3" id="KW-0489">Methyltransferase</keyword>
<dbReference type="EMBL" id="DQAY01000045">
    <property type="protein sequence ID" value="HCO22755.1"/>
    <property type="molecule type" value="Genomic_DNA"/>
</dbReference>
<dbReference type="Pfam" id="PF03602">
    <property type="entry name" value="Cons_hypoth95"/>
    <property type="match status" value="1"/>
</dbReference>
<evidence type="ECO:0000313" key="4">
    <source>
        <dbReference type="Proteomes" id="UP000263642"/>
    </source>
</evidence>
<sequence length="201" mass="23081">MRIIAGKYRRRKLHSNPGQTTRPITDFVKEVLFEWLGDTVKDKRVADIYSGTGSLGLEALSRGAASVVFIEQDYKAHELLKRNVENIGAEDTTLCWKTNALLSSFRPKNVPDFVPFSLIFLDPPYKMIDDLKPGSRLYVSMERLSKENVSSADCHLLLRTPRDAEFQCPPVWERYELLQKSSMDIHFMKKRDIEPTEDQSA</sequence>
<dbReference type="Proteomes" id="UP000263642">
    <property type="component" value="Unassembled WGS sequence"/>
</dbReference>
<keyword evidence="2 3" id="KW-0808">Transferase</keyword>